<proteinExistence type="predicted"/>
<keyword evidence="2" id="KW-1185">Reference proteome</keyword>
<name>A0A401FNE7_9LACO</name>
<evidence type="ECO:0000313" key="2">
    <source>
        <dbReference type="Proteomes" id="UP000286974"/>
    </source>
</evidence>
<organism evidence="1 2">
    <name type="scientific">Lentilactobacillus kosonis</name>
    <dbReference type="NCBI Taxonomy" id="2810561"/>
    <lineage>
        <taxon>Bacteria</taxon>
        <taxon>Bacillati</taxon>
        <taxon>Bacillota</taxon>
        <taxon>Bacilli</taxon>
        <taxon>Lactobacillales</taxon>
        <taxon>Lactobacillaceae</taxon>
        <taxon>Lentilactobacillus</taxon>
    </lineage>
</organism>
<sequence length="46" mass="5008">MNRAVNQGGTTISSPLVVLQLKGLFYDLNLRNGGNHNDNPKIASIR</sequence>
<gene>
    <name evidence="1" type="ORF">NBRC111893_2030</name>
</gene>
<protein>
    <submittedName>
        <fullName evidence="1">Uncharacterized protein</fullName>
    </submittedName>
</protein>
<dbReference type="EMBL" id="BEXA01000004">
    <property type="protein sequence ID" value="GAY73884.1"/>
    <property type="molecule type" value="Genomic_DNA"/>
</dbReference>
<reference evidence="1 2" key="1">
    <citation type="submission" date="2017-11" db="EMBL/GenBank/DDBJ databases">
        <title>Draft Genome Sequence of Lactobacillus curieae NBRC 111893 isolated from Koso, a Japanese sugar-Vegetable Fermented Beverage.</title>
        <authorList>
            <person name="Chiou T.Y."/>
            <person name="Oshima K."/>
            <person name="Suda W."/>
            <person name="Hattori M."/>
            <person name="Takahashi T."/>
        </authorList>
    </citation>
    <scope>NUCLEOTIDE SEQUENCE [LARGE SCALE GENOMIC DNA]</scope>
    <source>
        <strain evidence="1 2">NBRC111893</strain>
    </source>
</reference>
<dbReference type="Proteomes" id="UP000286974">
    <property type="component" value="Unassembled WGS sequence"/>
</dbReference>
<dbReference type="AlphaFoldDB" id="A0A401FNE7"/>
<accession>A0A401FNE7</accession>
<evidence type="ECO:0000313" key="1">
    <source>
        <dbReference type="EMBL" id="GAY73884.1"/>
    </source>
</evidence>
<comment type="caution">
    <text evidence="1">The sequence shown here is derived from an EMBL/GenBank/DDBJ whole genome shotgun (WGS) entry which is preliminary data.</text>
</comment>